<dbReference type="GO" id="GO:0008199">
    <property type="term" value="F:ferric iron binding"/>
    <property type="evidence" value="ECO:0007669"/>
    <property type="project" value="InterPro"/>
</dbReference>
<dbReference type="InterPro" id="IPR000627">
    <property type="entry name" value="Intradiol_dOase_C"/>
</dbReference>
<reference evidence="6" key="1">
    <citation type="submission" date="2014-03" db="EMBL/GenBank/DDBJ databases">
        <title>The Genome Sequence of Puccinia striiformis f. sp. tritici PST-78.</title>
        <authorList>
            <consortium name="The Broad Institute Genome Sequencing Platform"/>
            <person name="Cuomo C."/>
            <person name="Hulbert S."/>
            <person name="Chen X."/>
            <person name="Walker B."/>
            <person name="Young S.K."/>
            <person name="Zeng Q."/>
            <person name="Gargeya S."/>
            <person name="Fitzgerald M."/>
            <person name="Haas B."/>
            <person name="Abouelleil A."/>
            <person name="Alvarado L."/>
            <person name="Arachchi H.M."/>
            <person name="Berlin A.M."/>
            <person name="Chapman S.B."/>
            <person name="Goldberg J."/>
            <person name="Griggs A."/>
            <person name="Gujja S."/>
            <person name="Hansen M."/>
            <person name="Howarth C."/>
            <person name="Imamovic A."/>
            <person name="Larimer J."/>
            <person name="McCowan C."/>
            <person name="Montmayeur A."/>
            <person name="Murphy C."/>
            <person name="Neiman D."/>
            <person name="Pearson M."/>
            <person name="Priest M."/>
            <person name="Roberts A."/>
            <person name="Saif S."/>
            <person name="Shea T."/>
            <person name="Sisk P."/>
            <person name="Sykes S."/>
            <person name="Wortman J."/>
            <person name="Nusbaum C."/>
            <person name="Birren B."/>
        </authorList>
    </citation>
    <scope>NUCLEOTIDE SEQUENCE [LARGE SCALE GENOMIC DNA]</scope>
    <source>
        <strain evidence="6">race PST-78</strain>
    </source>
</reference>
<keyword evidence="6" id="KW-1185">Reference proteome</keyword>
<dbReference type="PANTHER" id="PTHR33711">
    <property type="entry name" value="DIOXYGENASE, PUTATIVE (AFU_ORTHOLOGUE AFUA_2G02910)-RELATED"/>
    <property type="match status" value="1"/>
</dbReference>
<feature type="non-terminal residue" evidence="5">
    <location>
        <position position="112"/>
    </location>
</feature>
<dbReference type="InterPro" id="IPR015889">
    <property type="entry name" value="Intradiol_dOase_core"/>
</dbReference>
<dbReference type="PANTHER" id="PTHR33711:SF10">
    <property type="entry name" value="INTRADIOL RING-CLEAVAGE DIOXYGENASES DOMAIN-CONTAINING PROTEIN"/>
    <property type="match status" value="1"/>
</dbReference>
<dbReference type="SUPFAM" id="SSF49482">
    <property type="entry name" value="Aromatic compound dioxygenase"/>
    <property type="match status" value="1"/>
</dbReference>
<dbReference type="Gene3D" id="2.60.130.10">
    <property type="entry name" value="Aromatic compound dioxygenase"/>
    <property type="match status" value="1"/>
</dbReference>
<comment type="similarity">
    <text evidence="1">Belongs to the intradiol ring-cleavage dioxygenase family.</text>
</comment>
<dbReference type="Proteomes" id="UP000054564">
    <property type="component" value="Unassembled WGS sequence"/>
</dbReference>
<gene>
    <name evidence="5" type="ORF">PSTG_20186</name>
</gene>
<dbReference type="Pfam" id="PF00775">
    <property type="entry name" value="Dioxygenase_C"/>
    <property type="match status" value="1"/>
</dbReference>
<keyword evidence="2" id="KW-0223">Dioxygenase</keyword>
<sequence>MRNALVEVWQAKNGGRYRHKKDQYLAPIDPNFGGCGRMLTDNNGYYFFRTIMPGPYGCYLNHHLQPGETHFLLEQGRAMGCSSLIQVTIETQAQAISRVSVGGQAMMAGIKM</sequence>
<accession>A0A0L0UHH9</accession>
<name>A0A0L0UHH9_9BASI</name>
<keyword evidence="3" id="KW-0560">Oxidoreductase</keyword>
<evidence type="ECO:0000313" key="6">
    <source>
        <dbReference type="Proteomes" id="UP000054564"/>
    </source>
</evidence>
<evidence type="ECO:0000259" key="4">
    <source>
        <dbReference type="Pfam" id="PF00775"/>
    </source>
</evidence>
<dbReference type="AlphaFoldDB" id="A0A0L0UHH9"/>
<organism evidence="5 6">
    <name type="scientific">Puccinia striiformis f. sp. tritici PST-78</name>
    <dbReference type="NCBI Taxonomy" id="1165861"/>
    <lineage>
        <taxon>Eukaryota</taxon>
        <taxon>Fungi</taxon>
        <taxon>Dikarya</taxon>
        <taxon>Basidiomycota</taxon>
        <taxon>Pucciniomycotina</taxon>
        <taxon>Pucciniomycetes</taxon>
        <taxon>Pucciniales</taxon>
        <taxon>Pucciniaceae</taxon>
        <taxon>Puccinia</taxon>
    </lineage>
</organism>
<evidence type="ECO:0000256" key="1">
    <source>
        <dbReference type="ARBA" id="ARBA00007825"/>
    </source>
</evidence>
<evidence type="ECO:0000256" key="2">
    <source>
        <dbReference type="ARBA" id="ARBA00022964"/>
    </source>
</evidence>
<comment type="caution">
    <text evidence="5">The sequence shown here is derived from an EMBL/GenBank/DDBJ whole genome shotgun (WGS) entry which is preliminary data.</text>
</comment>
<evidence type="ECO:0000313" key="5">
    <source>
        <dbReference type="EMBL" id="KNE86453.1"/>
    </source>
</evidence>
<dbReference type="InterPro" id="IPR050770">
    <property type="entry name" value="Intradiol_RC_Dioxygenase"/>
</dbReference>
<protein>
    <recommendedName>
        <fullName evidence="4">Intradiol ring-cleavage dioxygenases domain-containing protein</fullName>
    </recommendedName>
</protein>
<evidence type="ECO:0000256" key="3">
    <source>
        <dbReference type="ARBA" id="ARBA00023002"/>
    </source>
</evidence>
<dbReference type="EMBL" id="AJIL01009613">
    <property type="protein sequence ID" value="KNE86453.1"/>
    <property type="molecule type" value="Genomic_DNA"/>
</dbReference>
<proteinExistence type="inferred from homology"/>
<dbReference type="GO" id="GO:0016702">
    <property type="term" value="F:oxidoreductase activity, acting on single donors with incorporation of molecular oxygen, incorporation of two atoms of oxygen"/>
    <property type="evidence" value="ECO:0007669"/>
    <property type="project" value="InterPro"/>
</dbReference>
<feature type="domain" description="Intradiol ring-cleavage dioxygenases" evidence="4">
    <location>
        <begin position="1"/>
        <end position="59"/>
    </location>
</feature>